<feature type="region of interest" description="Disordered" evidence="1">
    <location>
        <begin position="226"/>
        <end position="261"/>
    </location>
</feature>
<dbReference type="InterPro" id="IPR036869">
    <property type="entry name" value="J_dom_sf"/>
</dbReference>
<dbReference type="SMART" id="SM00271">
    <property type="entry name" value="DnaJ"/>
    <property type="match status" value="1"/>
</dbReference>
<evidence type="ECO:0000256" key="1">
    <source>
        <dbReference type="SAM" id="MobiDB-lite"/>
    </source>
</evidence>
<sequence length="261" mass="29496">MASIPVTKRCLRKRWSFLHHYPGSTSLMNEQRCYGTKNDYRITSGAPPPPPRSEHNKIRLGAASHCRWKSYDSKNGLPPQNIHKENPFDILGIPKTSTYETVKRRFLELALETHPDVVNQSADGGDNSASKDPQQLVDEFVKLRQAFEAIRENSDGSTGVVGDSEASSWSDESFQAWFHNETGHSDVMFNMDLQTRKEVAEVASQAQGGLDHGGMWEMARAMAEQQKNMGNLKKKHAANQTQRVEAGSNDNDSQRRRRRRK</sequence>
<dbReference type="CDD" id="cd06257">
    <property type="entry name" value="DnaJ"/>
    <property type="match status" value="1"/>
</dbReference>
<proteinExistence type="predicted"/>
<organism evidence="3 4">
    <name type="scientific">Cylindrotheca closterium</name>
    <dbReference type="NCBI Taxonomy" id="2856"/>
    <lineage>
        <taxon>Eukaryota</taxon>
        <taxon>Sar</taxon>
        <taxon>Stramenopiles</taxon>
        <taxon>Ochrophyta</taxon>
        <taxon>Bacillariophyta</taxon>
        <taxon>Bacillariophyceae</taxon>
        <taxon>Bacillariophycidae</taxon>
        <taxon>Bacillariales</taxon>
        <taxon>Bacillariaceae</taxon>
        <taxon>Cylindrotheca</taxon>
    </lineage>
</organism>
<reference evidence="3" key="1">
    <citation type="submission" date="2023-08" db="EMBL/GenBank/DDBJ databases">
        <authorList>
            <person name="Audoor S."/>
            <person name="Bilcke G."/>
        </authorList>
    </citation>
    <scope>NUCLEOTIDE SEQUENCE</scope>
</reference>
<evidence type="ECO:0000313" key="4">
    <source>
        <dbReference type="Proteomes" id="UP001295423"/>
    </source>
</evidence>
<accession>A0AAD2FG08</accession>
<evidence type="ECO:0000259" key="2">
    <source>
        <dbReference type="PROSITE" id="PS50076"/>
    </source>
</evidence>
<feature type="domain" description="J" evidence="2">
    <location>
        <begin position="86"/>
        <end position="155"/>
    </location>
</feature>
<dbReference type="SUPFAM" id="SSF46565">
    <property type="entry name" value="Chaperone J-domain"/>
    <property type="match status" value="1"/>
</dbReference>
<dbReference type="Pfam" id="PF00226">
    <property type="entry name" value="DnaJ"/>
    <property type="match status" value="1"/>
</dbReference>
<protein>
    <recommendedName>
        <fullName evidence="2">J domain-containing protein</fullName>
    </recommendedName>
</protein>
<dbReference type="InterPro" id="IPR001623">
    <property type="entry name" value="DnaJ_domain"/>
</dbReference>
<dbReference type="PROSITE" id="PS50076">
    <property type="entry name" value="DNAJ_2"/>
    <property type="match status" value="1"/>
</dbReference>
<feature type="compositionally biased region" description="Polar residues" evidence="1">
    <location>
        <begin position="238"/>
        <end position="251"/>
    </location>
</feature>
<comment type="caution">
    <text evidence="3">The sequence shown here is derived from an EMBL/GenBank/DDBJ whole genome shotgun (WGS) entry which is preliminary data.</text>
</comment>
<dbReference type="EMBL" id="CAKOGP040000002">
    <property type="protein sequence ID" value="CAJ1926090.1"/>
    <property type="molecule type" value="Genomic_DNA"/>
</dbReference>
<dbReference type="Gene3D" id="1.10.287.110">
    <property type="entry name" value="DnaJ domain"/>
    <property type="match status" value="1"/>
</dbReference>
<gene>
    <name evidence="3" type="ORF">CYCCA115_LOCUS1188</name>
</gene>
<name>A0AAD2FG08_9STRA</name>
<evidence type="ECO:0000313" key="3">
    <source>
        <dbReference type="EMBL" id="CAJ1926090.1"/>
    </source>
</evidence>
<dbReference type="AlphaFoldDB" id="A0AAD2FG08"/>
<dbReference type="Proteomes" id="UP001295423">
    <property type="component" value="Unassembled WGS sequence"/>
</dbReference>
<keyword evidence="4" id="KW-1185">Reference proteome</keyword>